<dbReference type="Gene3D" id="1.20.920.10">
    <property type="entry name" value="Bromodomain-like"/>
    <property type="match status" value="1"/>
</dbReference>
<dbReference type="Proteomes" id="UP001632037">
    <property type="component" value="Unassembled WGS sequence"/>
</dbReference>
<dbReference type="Pfam" id="PF00439">
    <property type="entry name" value="Bromodomain"/>
    <property type="match status" value="1"/>
</dbReference>
<dbReference type="InterPro" id="IPR018359">
    <property type="entry name" value="Bromodomain_CS"/>
</dbReference>
<comment type="caution">
    <text evidence="4">The sequence shown here is derived from an EMBL/GenBank/DDBJ whole genome shotgun (WGS) entry which is preliminary data.</text>
</comment>
<dbReference type="SUPFAM" id="SSF47370">
    <property type="entry name" value="Bromodomain"/>
    <property type="match status" value="1"/>
</dbReference>
<accession>A0ABD3FUX1</accession>
<sequence>MPMPSDLHARCARLHADLSRHALAWPFLEPVDPVALNVPTYYEVISHPMDLATMGAKLNSGDYHDPVEYRTDLLLMFANAIEFNRDDEREDSVANMARKFQVVALANWDAFFSEAALTDWGSKAELQAQQRFIQRAKERKVLSRWKRDSFVARLNRDKMDERRRLAVSHGE</sequence>
<evidence type="ECO:0000256" key="2">
    <source>
        <dbReference type="PROSITE-ProRule" id="PRU00035"/>
    </source>
</evidence>
<keyword evidence="1 2" id="KW-0103">Bromodomain</keyword>
<dbReference type="PROSITE" id="PS00633">
    <property type="entry name" value="BROMODOMAIN_1"/>
    <property type="match status" value="1"/>
</dbReference>
<dbReference type="PANTHER" id="PTHR22880:SF225">
    <property type="entry name" value="BROMODOMAIN-CONTAINING PROTEIN BET-1-RELATED"/>
    <property type="match status" value="1"/>
</dbReference>
<dbReference type="PANTHER" id="PTHR22880">
    <property type="entry name" value="FALZ-RELATED BROMODOMAIN-CONTAINING PROTEINS"/>
    <property type="match status" value="1"/>
</dbReference>
<proteinExistence type="predicted"/>
<dbReference type="SMART" id="SM00297">
    <property type="entry name" value="BROMO"/>
    <property type="match status" value="1"/>
</dbReference>
<evidence type="ECO:0000313" key="5">
    <source>
        <dbReference type="Proteomes" id="UP001632037"/>
    </source>
</evidence>
<name>A0ABD3FUX1_9STRA</name>
<evidence type="ECO:0000256" key="1">
    <source>
        <dbReference type="ARBA" id="ARBA00023117"/>
    </source>
</evidence>
<gene>
    <name evidence="4" type="ORF">V7S43_004549</name>
</gene>
<dbReference type="PRINTS" id="PR00503">
    <property type="entry name" value="BROMODOMAIN"/>
</dbReference>
<dbReference type="InterPro" id="IPR050935">
    <property type="entry name" value="Bromo_chromatin_reader"/>
</dbReference>
<evidence type="ECO:0000313" key="4">
    <source>
        <dbReference type="EMBL" id="KAL3670236.1"/>
    </source>
</evidence>
<dbReference type="AlphaFoldDB" id="A0ABD3FUX1"/>
<feature type="domain" description="Bromo" evidence="3">
    <location>
        <begin position="19"/>
        <end position="91"/>
    </location>
</feature>
<dbReference type="PROSITE" id="PS50014">
    <property type="entry name" value="BROMODOMAIN_2"/>
    <property type="match status" value="1"/>
</dbReference>
<keyword evidence="5" id="KW-1185">Reference proteome</keyword>
<dbReference type="InterPro" id="IPR001487">
    <property type="entry name" value="Bromodomain"/>
</dbReference>
<protein>
    <recommendedName>
        <fullName evidence="3">Bromo domain-containing protein</fullName>
    </recommendedName>
</protein>
<dbReference type="EMBL" id="JBIMZQ010000007">
    <property type="protein sequence ID" value="KAL3670236.1"/>
    <property type="molecule type" value="Genomic_DNA"/>
</dbReference>
<reference evidence="4 5" key="1">
    <citation type="submission" date="2024-09" db="EMBL/GenBank/DDBJ databases">
        <title>Genome sequencing and assembly of Phytophthora oleae, isolate VK10A, causative agent of rot of olive drupes.</title>
        <authorList>
            <person name="Conti Taguali S."/>
            <person name="Riolo M."/>
            <person name="La Spada F."/>
            <person name="Cacciola S.O."/>
            <person name="Dionisio G."/>
        </authorList>
    </citation>
    <scope>NUCLEOTIDE SEQUENCE [LARGE SCALE GENOMIC DNA]</scope>
    <source>
        <strain evidence="4 5">VK10A</strain>
    </source>
</reference>
<evidence type="ECO:0000259" key="3">
    <source>
        <dbReference type="PROSITE" id="PS50014"/>
    </source>
</evidence>
<organism evidence="4 5">
    <name type="scientific">Phytophthora oleae</name>
    <dbReference type="NCBI Taxonomy" id="2107226"/>
    <lineage>
        <taxon>Eukaryota</taxon>
        <taxon>Sar</taxon>
        <taxon>Stramenopiles</taxon>
        <taxon>Oomycota</taxon>
        <taxon>Peronosporomycetes</taxon>
        <taxon>Peronosporales</taxon>
        <taxon>Peronosporaceae</taxon>
        <taxon>Phytophthora</taxon>
    </lineage>
</organism>
<dbReference type="InterPro" id="IPR036427">
    <property type="entry name" value="Bromodomain-like_sf"/>
</dbReference>